<proteinExistence type="predicted"/>
<comment type="caution">
    <text evidence="1">The sequence shown here is derived from an EMBL/GenBank/DDBJ whole genome shotgun (WGS) entry which is preliminary data.</text>
</comment>
<dbReference type="AlphaFoldDB" id="A0A0Q0VES4"/>
<dbReference type="NCBIfam" id="TIGR02642">
    <property type="entry name" value="phage_xxxx"/>
    <property type="match status" value="1"/>
</dbReference>
<dbReference type="InterPro" id="IPR038500">
    <property type="entry name" value="Antitermination_sf"/>
</dbReference>
<dbReference type="PATRIC" id="fig|1481663.12.peg.841"/>
<evidence type="ECO:0000313" key="2">
    <source>
        <dbReference type="Proteomes" id="UP000050491"/>
    </source>
</evidence>
<sequence length="272" mass="30671">MSKKLELLTLLSAARTMKWEESVSKNGPTKEQLLGAMGLAQRDNPIGMAILNAKYLHCAYSLVVLRDFLGSLEVHRLEISLASNELKHLHYLVMADVLNVPIDSQQARLASVWRRYSAYAARTQKSIEALSKAMRSMERAIEIKTNPFESCRLQANIASHQTRIDAQKQLLADYAQKKAAESAKCPRCKATGVIPKTQRPCESCDGVGEFRTTEADWKASFLGAALPAHKELIIRHWPAIVHLLQEWRTQLYRHEAEALSTLEMRLSAEFED</sequence>
<reference evidence="1 2" key="1">
    <citation type="journal article" date="2015" name="Genome Biol. Evol.">
        <title>The Dynamics of Genetic Interactions between Vibrio metoecus and Vibrio cholerae, Two Close Relatives Co-Occurring in the Environment.</title>
        <authorList>
            <person name="Orata F.D."/>
            <person name="Kirchberger P.C."/>
            <person name="Meheust R."/>
            <person name="Barlow E.J."/>
            <person name="Tarr C.L."/>
            <person name="Boucher Y."/>
        </authorList>
    </citation>
    <scope>NUCLEOTIDE SEQUENCE [LARGE SCALE GENOMIC DNA]</scope>
    <source>
        <strain evidence="1 2">YB5B04</strain>
    </source>
</reference>
<dbReference type="EMBL" id="LBGP01000013">
    <property type="protein sequence ID" value="KQB00965.1"/>
    <property type="molecule type" value="Genomic_DNA"/>
</dbReference>
<organism evidence="1 2">
    <name type="scientific">Vibrio metoecus</name>
    <dbReference type="NCBI Taxonomy" id="1481663"/>
    <lineage>
        <taxon>Bacteria</taxon>
        <taxon>Pseudomonadati</taxon>
        <taxon>Pseudomonadota</taxon>
        <taxon>Gammaproteobacteria</taxon>
        <taxon>Vibrionales</taxon>
        <taxon>Vibrionaceae</taxon>
        <taxon>Vibrio</taxon>
    </lineage>
</organism>
<dbReference type="Proteomes" id="UP000050491">
    <property type="component" value="Unassembled WGS sequence"/>
</dbReference>
<name>A0A0Q0VES4_VIBMT</name>
<accession>A0A0Q0VES4</accession>
<gene>
    <name evidence="1" type="ORF">XV92_10355</name>
</gene>
<dbReference type="InterPro" id="IPR013464">
    <property type="entry name" value="CHP02642"/>
</dbReference>
<evidence type="ECO:0000313" key="1">
    <source>
        <dbReference type="EMBL" id="KQB00965.1"/>
    </source>
</evidence>
<evidence type="ECO:0008006" key="3">
    <source>
        <dbReference type="Google" id="ProtNLM"/>
    </source>
</evidence>
<dbReference type="RefSeq" id="WP_055064753.1">
    <property type="nucleotide sequence ID" value="NZ_LBGP01000013.1"/>
</dbReference>
<protein>
    <recommendedName>
        <fullName evidence="3">Antitermination protein</fullName>
    </recommendedName>
</protein>
<dbReference type="OrthoDB" id="5892360at2"/>
<dbReference type="Gene3D" id="1.10.274.110">
    <property type="match status" value="1"/>
</dbReference>